<dbReference type="Gene3D" id="3.10.350.10">
    <property type="entry name" value="LysM domain"/>
    <property type="match status" value="2"/>
</dbReference>
<dbReference type="Proteomes" id="UP000703269">
    <property type="component" value="Unassembled WGS sequence"/>
</dbReference>
<keyword evidence="3" id="KW-0732">Signal</keyword>
<feature type="domain" description="LysM" evidence="4">
    <location>
        <begin position="85"/>
        <end position="131"/>
    </location>
</feature>
<dbReference type="EMBL" id="BPQB01000022">
    <property type="protein sequence ID" value="GJE91683.1"/>
    <property type="molecule type" value="Genomic_DNA"/>
</dbReference>
<feature type="signal peptide" evidence="3">
    <location>
        <begin position="1"/>
        <end position="19"/>
    </location>
</feature>
<evidence type="ECO:0000256" key="2">
    <source>
        <dbReference type="ARBA" id="ARBA00023026"/>
    </source>
</evidence>
<evidence type="ECO:0000313" key="5">
    <source>
        <dbReference type="EMBL" id="GJE91683.1"/>
    </source>
</evidence>
<organism evidence="5 6">
    <name type="scientific">Phanerochaete sordida</name>
    <dbReference type="NCBI Taxonomy" id="48140"/>
    <lineage>
        <taxon>Eukaryota</taxon>
        <taxon>Fungi</taxon>
        <taxon>Dikarya</taxon>
        <taxon>Basidiomycota</taxon>
        <taxon>Agaricomycotina</taxon>
        <taxon>Agaricomycetes</taxon>
        <taxon>Polyporales</taxon>
        <taxon>Phanerochaetaceae</taxon>
        <taxon>Phanerochaete</taxon>
    </lineage>
</organism>
<evidence type="ECO:0000256" key="1">
    <source>
        <dbReference type="ARBA" id="ARBA00022669"/>
    </source>
</evidence>
<reference evidence="5 6" key="1">
    <citation type="submission" date="2021-08" db="EMBL/GenBank/DDBJ databases">
        <title>Draft Genome Sequence of Phanerochaete sordida strain YK-624.</title>
        <authorList>
            <person name="Mori T."/>
            <person name="Dohra H."/>
            <person name="Suzuki T."/>
            <person name="Kawagishi H."/>
            <person name="Hirai H."/>
        </authorList>
    </citation>
    <scope>NUCLEOTIDE SEQUENCE [LARGE SCALE GENOMIC DNA]</scope>
    <source>
        <strain evidence="5 6">YK-624</strain>
    </source>
</reference>
<proteinExistence type="predicted"/>
<dbReference type="InterPro" id="IPR036779">
    <property type="entry name" value="LysM_dom_sf"/>
</dbReference>
<accession>A0A9P3G963</accession>
<gene>
    <name evidence="5" type="ORF">PsYK624_078330</name>
</gene>
<keyword evidence="1" id="KW-0147">Chitin-binding</keyword>
<dbReference type="CDD" id="cd00118">
    <property type="entry name" value="LysM"/>
    <property type="match status" value="2"/>
</dbReference>
<keyword evidence="2" id="KW-0843">Virulence</keyword>
<dbReference type="SUPFAM" id="SSF54106">
    <property type="entry name" value="LysM domain"/>
    <property type="match status" value="2"/>
</dbReference>
<dbReference type="PROSITE" id="PS51782">
    <property type="entry name" value="LYSM"/>
    <property type="match status" value="2"/>
</dbReference>
<feature type="chain" id="PRO_5040435369" description="LysM domain-containing protein" evidence="3">
    <location>
        <begin position="20"/>
        <end position="139"/>
    </location>
</feature>
<evidence type="ECO:0000259" key="4">
    <source>
        <dbReference type="PROSITE" id="PS51782"/>
    </source>
</evidence>
<protein>
    <recommendedName>
        <fullName evidence="4">LysM domain-containing protein</fullName>
    </recommendedName>
</protein>
<evidence type="ECO:0000313" key="6">
    <source>
        <dbReference type="Proteomes" id="UP000703269"/>
    </source>
</evidence>
<dbReference type="SMART" id="SM00257">
    <property type="entry name" value="LysM"/>
    <property type="match status" value="2"/>
</dbReference>
<dbReference type="InterPro" id="IPR052210">
    <property type="entry name" value="LysM1-like"/>
</dbReference>
<dbReference type="InterPro" id="IPR018392">
    <property type="entry name" value="LysM"/>
</dbReference>
<name>A0A9P3G963_9APHY</name>
<sequence length="139" mass="15010">MMLAIALLAVLAAVHAVSAATHDLPVLCERSYIVNPRDSCERIEIEEKVSTYQLFRVNPQIDPACENLAVAETLCLGIQGQDCSSVYRVQSGDTCRSIAANAGISQTVLMLNNRNVNQDCTNLVVGEVLCVSPAIIIYT</sequence>
<comment type="caution">
    <text evidence="5">The sequence shown here is derived from an EMBL/GenBank/DDBJ whole genome shotgun (WGS) entry which is preliminary data.</text>
</comment>
<dbReference type="OrthoDB" id="5985073at2759"/>
<evidence type="ECO:0000256" key="3">
    <source>
        <dbReference type="SAM" id="SignalP"/>
    </source>
</evidence>
<dbReference type="PANTHER" id="PTHR34997:SF1">
    <property type="entry name" value="PEPTIDOGLYCAN-BINDING LYSIN DOMAIN"/>
    <property type="match status" value="1"/>
</dbReference>
<dbReference type="Pfam" id="PF01476">
    <property type="entry name" value="LysM"/>
    <property type="match status" value="1"/>
</dbReference>
<keyword evidence="6" id="KW-1185">Reference proteome</keyword>
<dbReference type="GO" id="GO:0008061">
    <property type="term" value="F:chitin binding"/>
    <property type="evidence" value="ECO:0007669"/>
    <property type="project" value="UniProtKB-KW"/>
</dbReference>
<feature type="domain" description="LysM" evidence="4">
    <location>
        <begin position="30"/>
        <end position="76"/>
    </location>
</feature>
<dbReference type="PANTHER" id="PTHR34997">
    <property type="entry name" value="AM15"/>
    <property type="match status" value="1"/>
</dbReference>
<dbReference type="AlphaFoldDB" id="A0A9P3G963"/>